<accession>A0ABP4GQ30</accession>
<dbReference type="SUPFAM" id="SSF109709">
    <property type="entry name" value="KorB DNA-binding domain-like"/>
    <property type="match status" value="1"/>
</dbReference>
<dbReference type="Pfam" id="PF02195">
    <property type="entry name" value="ParB_N"/>
    <property type="match status" value="1"/>
</dbReference>
<dbReference type="Pfam" id="PF17762">
    <property type="entry name" value="HTH_ParB"/>
    <property type="match status" value="1"/>
</dbReference>
<dbReference type="Proteomes" id="UP001500037">
    <property type="component" value="Unassembled WGS sequence"/>
</dbReference>
<protein>
    <recommendedName>
        <fullName evidence="4">ParB-like N-terminal domain-containing protein</fullName>
    </recommendedName>
</protein>
<dbReference type="Gene3D" id="1.10.10.2830">
    <property type="match status" value="1"/>
</dbReference>
<evidence type="ECO:0000259" key="4">
    <source>
        <dbReference type="SMART" id="SM00470"/>
    </source>
</evidence>
<dbReference type="InterPro" id="IPR003115">
    <property type="entry name" value="ParB_N"/>
</dbReference>
<comment type="similarity">
    <text evidence="1">Belongs to the ParB family.</text>
</comment>
<reference evidence="6" key="1">
    <citation type="journal article" date="2019" name="Int. J. Syst. Evol. Microbiol.">
        <title>The Global Catalogue of Microorganisms (GCM) 10K type strain sequencing project: providing services to taxonomists for standard genome sequencing and annotation.</title>
        <authorList>
            <consortium name="The Broad Institute Genomics Platform"/>
            <consortium name="The Broad Institute Genome Sequencing Center for Infectious Disease"/>
            <person name="Wu L."/>
            <person name="Ma J."/>
        </authorList>
    </citation>
    <scope>NUCLEOTIDE SEQUENCE [LARGE SCALE GENOMIC DNA]</scope>
    <source>
        <strain evidence="6">JCM 13004</strain>
    </source>
</reference>
<evidence type="ECO:0000256" key="2">
    <source>
        <dbReference type="ARBA" id="ARBA00022829"/>
    </source>
</evidence>
<organism evidence="5 6">
    <name type="scientific">Kitasatospora nipponensis</name>
    <dbReference type="NCBI Taxonomy" id="258049"/>
    <lineage>
        <taxon>Bacteria</taxon>
        <taxon>Bacillati</taxon>
        <taxon>Actinomycetota</taxon>
        <taxon>Actinomycetes</taxon>
        <taxon>Kitasatosporales</taxon>
        <taxon>Streptomycetaceae</taxon>
        <taxon>Kitasatospora</taxon>
    </lineage>
</organism>
<dbReference type="PANTHER" id="PTHR33375:SF1">
    <property type="entry name" value="CHROMOSOME-PARTITIONING PROTEIN PARB-RELATED"/>
    <property type="match status" value="1"/>
</dbReference>
<evidence type="ECO:0000256" key="1">
    <source>
        <dbReference type="ARBA" id="ARBA00006295"/>
    </source>
</evidence>
<dbReference type="SMART" id="SM00470">
    <property type="entry name" value="ParB"/>
    <property type="match status" value="1"/>
</dbReference>
<keyword evidence="6" id="KW-1185">Reference proteome</keyword>
<feature type="compositionally biased region" description="Polar residues" evidence="3">
    <location>
        <begin position="256"/>
        <end position="268"/>
    </location>
</feature>
<feature type="region of interest" description="Disordered" evidence="3">
    <location>
        <begin position="243"/>
        <end position="302"/>
    </location>
</feature>
<feature type="domain" description="ParB-like N-terminal" evidence="4">
    <location>
        <begin position="50"/>
        <end position="155"/>
    </location>
</feature>
<name>A0ABP4GQ30_9ACTN</name>
<gene>
    <name evidence="5" type="ORF">GCM10009665_25080</name>
</gene>
<dbReference type="InterPro" id="IPR036086">
    <property type="entry name" value="ParB/Sulfiredoxin_sf"/>
</dbReference>
<evidence type="ECO:0000313" key="5">
    <source>
        <dbReference type="EMBL" id="GAA1233798.1"/>
    </source>
</evidence>
<dbReference type="InterPro" id="IPR004437">
    <property type="entry name" value="ParB/RepB/Spo0J"/>
</dbReference>
<dbReference type="PANTHER" id="PTHR33375">
    <property type="entry name" value="CHROMOSOME-PARTITIONING PROTEIN PARB-RELATED"/>
    <property type="match status" value="1"/>
</dbReference>
<sequence length="337" mass="35554">MSSRNKAALLGGSSTFDAVAPQPVSARGRALAALDGRPTEPPAAPTAIRNEVSLGQLAHNPFNPRETLTEIKEMADSLEARGIVQVLTVVTRTAFAAAHPGHEDKIGAADFVVLDGNRRLAGARLAGLDKLPVHVDDTLADTADDMLESALVAAVQHVEIEPLDQAKALERLVAVHGSQREVAKRLGKSHVWVSQRLALLNLTPELQGAVESKELSVEIARAAGRLPQEQQQAAVEKAIEERAAVKRPRGGPGGNAVSTARGNTTTGPRATGDGNAVSTTPSEAPLLPPQRPLEGGRPDPRTALLQLGAIPSEWATTLRLVCTSEEIDELLEELTMP</sequence>
<proteinExistence type="inferred from homology"/>
<dbReference type="InterPro" id="IPR041468">
    <property type="entry name" value="HTH_ParB/Spo0J"/>
</dbReference>
<dbReference type="SUPFAM" id="SSF110849">
    <property type="entry name" value="ParB/Sulfiredoxin"/>
    <property type="match status" value="1"/>
</dbReference>
<keyword evidence="2" id="KW-0159">Chromosome partition</keyword>
<dbReference type="Gene3D" id="3.90.1530.30">
    <property type="match status" value="1"/>
</dbReference>
<dbReference type="RefSeq" id="WP_344441491.1">
    <property type="nucleotide sequence ID" value="NZ_BAAALF010000034.1"/>
</dbReference>
<dbReference type="InterPro" id="IPR050336">
    <property type="entry name" value="Chromosome_partition/occlusion"/>
</dbReference>
<comment type="caution">
    <text evidence="5">The sequence shown here is derived from an EMBL/GenBank/DDBJ whole genome shotgun (WGS) entry which is preliminary data.</text>
</comment>
<evidence type="ECO:0000313" key="6">
    <source>
        <dbReference type="Proteomes" id="UP001500037"/>
    </source>
</evidence>
<dbReference type="NCBIfam" id="TIGR00180">
    <property type="entry name" value="parB_part"/>
    <property type="match status" value="1"/>
</dbReference>
<evidence type="ECO:0000256" key="3">
    <source>
        <dbReference type="SAM" id="MobiDB-lite"/>
    </source>
</evidence>
<dbReference type="EMBL" id="BAAALF010000034">
    <property type="protein sequence ID" value="GAA1233798.1"/>
    <property type="molecule type" value="Genomic_DNA"/>
</dbReference>